<gene>
    <name evidence="1" type="ORF">ALGA_0492</name>
</gene>
<reference evidence="1 2" key="1">
    <citation type="journal article" date="2018" name="Mar. Genomics">
        <title>Complete genome sequence of Marinifilaceae bacterium strain SPP2, isolated from the Antarctic marine sediment.</title>
        <authorList>
            <person name="Watanabe M."/>
            <person name="Kojima H."/>
            <person name="Fukui M."/>
        </authorList>
    </citation>
    <scope>NUCLEOTIDE SEQUENCE [LARGE SCALE GENOMIC DNA]</scope>
    <source>
        <strain evidence="1 2">SPP2</strain>
    </source>
</reference>
<keyword evidence="2" id="KW-1185">Reference proteome</keyword>
<dbReference type="SUPFAM" id="SSF81853">
    <property type="entry name" value="Family 10 polysaccharide lyase"/>
    <property type="match status" value="1"/>
</dbReference>
<evidence type="ECO:0000313" key="2">
    <source>
        <dbReference type="Proteomes" id="UP000218267"/>
    </source>
</evidence>
<reference evidence="2" key="2">
    <citation type="journal article" date="2020" name="Antonie Van Leeuwenhoek">
        <title>Labilibaculum antarcticum sp. nov., a novel facultative anaerobic, psychrotorelant bacterium isolated from marine sediment of Antarctica.</title>
        <authorList>
            <person name="Watanabe M."/>
            <person name="Kojima H."/>
            <person name="Fukui M."/>
        </authorList>
    </citation>
    <scope>NUCLEOTIDE SEQUENCE [LARGE SCALE GENOMIC DNA]</scope>
    <source>
        <strain evidence="2">SPP2</strain>
    </source>
</reference>
<evidence type="ECO:0000313" key="1">
    <source>
        <dbReference type="EMBL" id="BAX78885.1"/>
    </source>
</evidence>
<dbReference type="OrthoDB" id="9788790at2"/>
<dbReference type="Gene3D" id="1.50.10.20">
    <property type="match status" value="1"/>
</dbReference>
<dbReference type="KEGG" id="mbas:ALGA_0492"/>
<sequence length="400" mass="46880">MYKASFEKLRAYIESQEYKGWDPYDGLNSKLFQSIPFAKNSRLMRLIWIQAFKKSSVNFRGLARVEKDYNPKGLGLFLSGYCKLYQFDRTQEVRSRIHFLSEKLLEMQSKGWSGPCWGYNFDWQARAFFQPKGTPSVVVTTYVGSALLDAYEILGDKNLLETALRIKDFILKDLNRTYDENKDFCFSYSPLDITQVFNASLLGSRMLSRIYHYTQDEEVLNCAKKSVQYCINHQNSDGSWAYGTLPYHRWIDNFHTGFNLEALSTYRMYAKDSSFDKQIQLGLDYYLATFFADDGTPKYYNNSVYPIDIHCPAQLPITLSSLHVLEENQELVDRVLKWTINNLQDQYGYFYFQSGKRSTNKIPYIRWAQAWMFLSLSNYLVETLKIPEHEKENYNNELAG</sequence>
<organism evidence="1 2">
    <name type="scientific">Labilibaculum antarcticum</name>
    <dbReference type="NCBI Taxonomy" id="1717717"/>
    <lineage>
        <taxon>Bacteria</taxon>
        <taxon>Pseudomonadati</taxon>
        <taxon>Bacteroidota</taxon>
        <taxon>Bacteroidia</taxon>
        <taxon>Marinilabiliales</taxon>
        <taxon>Marinifilaceae</taxon>
        <taxon>Labilibaculum</taxon>
    </lineage>
</organism>
<dbReference type="Proteomes" id="UP000218267">
    <property type="component" value="Chromosome"/>
</dbReference>
<dbReference type="EMBL" id="AP018042">
    <property type="protein sequence ID" value="BAX78885.1"/>
    <property type="molecule type" value="Genomic_DNA"/>
</dbReference>
<protein>
    <submittedName>
        <fullName evidence="1">Delta-aminolevulinic acid dehydratase</fullName>
    </submittedName>
</protein>
<accession>A0A1Y1CEZ3</accession>
<dbReference type="AlphaFoldDB" id="A0A1Y1CEZ3"/>
<proteinExistence type="predicted"/>
<dbReference type="RefSeq" id="WP_096427798.1">
    <property type="nucleotide sequence ID" value="NZ_AP018042.1"/>
</dbReference>
<name>A0A1Y1CEZ3_9BACT</name>